<dbReference type="InterPro" id="IPR001251">
    <property type="entry name" value="CRAL-TRIO_dom"/>
</dbReference>
<dbReference type="Proteomes" id="UP001497472">
    <property type="component" value="Unassembled WGS sequence"/>
</dbReference>
<dbReference type="GO" id="GO:1902936">
    <property type="term" value="F:phosphatidylinositol bisphosphate binding"/>
    <property type="evidence" value="ECO:0007669"/>
    <property type="project" value="TreeGrafter"/>
</dbReference>
<dbReference type="PANTHER" id="PTHR10174:SF222">
    <property type="entry name" value="GH10083P-RELATED"/>
    <property type="match status" value="1"/>
</dbReference>
<reference evidence="2 3" key="1">
    <citation type="submission" date="2023-11" db="EMBL/GenBank/DDBJ databases">
        <authorList>
            <person name="Okamura Y."/>
        </authorList>
    </citation>
    <scope>NUCLEOTIDE SEQUENCE [LARGE SCALE GENOMIC DNA]</scope>
</reference>
<accession>A0AAV1IXR7</accession>
<dbReference type="Gene3D" id="3.40.525.10">
    <property type="entry name" value="CRAL-TRIO lipid binding domain"/>
    <property type="match status" value="1"/>
</dbReference>
<keyword evidence="3" id="KW-1185">Reference proteome</keyword>
<gene>
    <name evidence="2" type="ORF">LNINA_LOCUS1661</name>
</gene>
<dbReference type="InterPro" id="IPR036273">
    <property type="entry name" value="CRAL/TRIO_N_dom_sf"/>
</dbReference>
<dbReference type="PANTHER" id="PTHR10174">
    <property type="entry name" value="ALPHA-TOCOPHEROL TRANSFER PROTEIN-RELATED"/>
    <property type="match status" value="1"/>
</dbReference>
<protein>
    <recommendedName>
        <fullName evidence="1">CRAL-TRIO domain-containing protein</fullName>
    </recommendedName>
</protein>
<dbReference type="Pfam" id="PF00650">
    <property type="entry name" value="CRAL_TRIO"/>
    <property type="match status" value="1"/>
</dbReference>
<dbReference type="SUPFAM" id="SSF52087">
    <property type="entry name" value="CRAL/TRIO domain"/>
    <property type="match status" value="1"/>
</dbReference>
<dbReference type="PROSITE" id="PS50191">
    <property type="entry name" value="CRAL_TRIO"/>
    <property type="match status" value="1"/>
</dbReference>
<proteinExistence type="predicted"/>
<organism evidence="2 3">
    <name type="scientific">Leptosia nina</name>
    <dbReference type="NCBI Taxonomy" id="320188"/>
    <lineage>
        <taxon>Eukaryota</taxon>
        <taxon>Metazoa</taxon>
        <taxon>Ecdysozoa</taxon>
        <taxon>Arthropoda</taxon>
        <taxon>Hexapoda</taxon>
        <taxon>Insecta</taxon>
        <taxon>Pterygota</taxon>
        <taxon>Neoptera</taxon>
        <taxon>Endopterygota</taxon>
        <taxon>Lepidoptera</taxon>
        <taxon>Glossata</taxon>
        <taxon>Ditrysia</taxon>
        <taxon>Papilionoidea</taxon>
        <taxon>Pieridae</taxon>
        <taxon>Pierinae</taxon>
        <taxon>Leptosia</taxon>
    </lineage>
</organism>
<comment type="caution">
    <text evidence="2">The sequence shown here is derived from an EMBL/GenBank/DDBJ whole genome shotgun (WGS) entry which is preliminary data.</text>
</comment>
<dbReference type="GO" id="GO:0016020">
    <property type="term" value="C:membrane"/>
    <property type="evidence" value="ECO:0007669"/>
    <property type="project" value="TreeGrafter"/>
</dbReference>
<dbReference type="EMBL" id="CAVLEF010000002">
    <property type="protein sequence ID" value="CAK1541702.1"/>
    <property type="molecule type" value="Genomic_DNA"/>
</dbReference>
<dbReference type="CDD" id="cd00170">
    <property type="entry name" value="SEC14"/>
    <property type="match status" value="1"/>
</dbReference>
<evidence type="ECO:0000313" key="2">
    <source>
        <dbReference type="EMBL" id="CAK1541702.1"/>
    </source>
</evidence>
<dbReference type="InterPro" id="IPR036865">
    <property type="entry name" value="CRAL-TRIO_dom_sf"/>
</dbReference>
<evidence type="ECO:0000313" key="3">
    <source>
        <dbReference type="Proteomes" id="UP001497472"/>
    </source>
</evidence>
<feature type="domain" description="CRAL-TRIO" evidence="1">
    <location>
        <begin position="121"/>
        <end position="259"/>
    </location>
</feature>
<dbReference type="SUPFAM" id="SSF46938">
    <property type="entry name" value="CRAL/TRIO N-terminal domain"/>
    <property type="match status" value="1"/>
</dbReference>
<sequence length="313" mass="36014">MEFKPKKNILLLYPDTFDHVKQSINLGKAGEMEDAIKTLKEWVYKQPHFKRKDFCDSLLQSAIIASKGSIEASKQKIDRICTLRTLMPDTFKCFDARKDFEHVFRNIQITVLPRLTKEHYRIFTVKVNGSVESSQVTDAMKYTLLIGDYMKACDCIAEFVAVFDLSEVNSMVDLITSLNVVHLRNSLTVCFEGHGLRLKGLYFITTSRVIDTLITILKQLLKPKIIQRIKIFKSWDDVHDTIGKDVLPVDFGGYEKSEQEVHDEWINALCDEDFRKYLKELNSATVDESSRPSCKFIEEYAGMPGTFRLLSVD</sequence>
<dbReference type="AlphaFoldDB" id="A0AAV1IXR7"/>
<evidence type="ECO:0000259" key="1">
    <source>
        <dbReference type="PROSITE" id="PS50191"/>
    </source>
</evidence>
<name>A0AAV1IXR7_9NEOP</name>